<proteinExistence type="predicted"/>
<protein>
    <recommendedName>
        <fullName evidence="3">Pilus formation protein N-terminal domain-containing protein</fullName>
    </recommendedName>
</protein>
<organism evidence="4">
    <name type="scientific">Schlesneria paludicola</name>
    <dbReference type="NCBI Taxonomy" id="360056"/>
    <lineage>
        <taxon>Bacteria</taxon>
        <taxon>Pseudomonadati</taxon>
        <taxon>Planctomycetota</taxon>
        <taxon>Planctomycetia</taxon>
        <taxon>Planctomycetales</taxon>
        <taxon>Planctomycetaceae</taxon>
        <taxon>Schlesneria</taxon>
    </lineage>
</organism>
<sequence>MRESSIARCGAALAAVWILCSVTTLSAQSPDQPRSEPDPAAGVSGDVVPVVGPRSTLEVAERFSKVLEFKSPIARVDGFDPAVLAVTPLSQTQLRLQALDQGVTTIVFTDAEDTPIRWRSSLSATPGCCNRCSSGIFPARR</sequence>
<accession>A0A7C2NXE8</accession>
<gene>
    <name evidence="4" type="ORF">ENQ76_06740</name>
</gene>
<feature type="domain" description="Pilus formation protein N-terminal" evidence="3">
    <location>
        <begin position="54"/>
        <end position="115"/>
    </location>
</feature>
<reference evidence="4" key="1">
    <citation type="journal article" date="2020" name="mSystems">
        <title>Genome- and Community-Level Interaction Insights into Carbon Utilization and Element Cycling Functions of Hydrothermarchaeota in Hydrothermal Sediment.</title>
        <authorList>
            <person name="Zhou Z."/>
            <person name="Liu Y."/>
            <person name="Xu W."/>
            <person name="Pan J."/>
            <person name="Luo Z.H."/>
            <person name="Li M."/>
        </authorList>
    </citation>
    <scope>NUCLEOTIDE SEQUENCE [LARGE SCALE GENOMIC DNA]</scope>
    <source>
        <strain evidence="4">SpSt-339</strain>
    </source>
</reference>
<comment type="caution">
    <text evidence="4">The sequence shown here is derived from an EMBL/GenBank/DDBJ whole genome shotgun (WGS) entry which is preliminary data.</text>
</comment>
<dbReference type="InterPro" id="IPR032789">
    <property type="entry name" value="T2SS-T3SS_pil_N"/>
</dbReference>
<keyword evidence="2" id="KW-0732">Signal</keyword>
<dbReference type="AlphaFoldDB" id="A0A7C2NXE8"/>
<evidence type="ECO:0000256" key="2">
    <source>
        <dbReference type="SAM" id="SignalP"/>
    </source>
</evidence>
<feature type="chain" id="PRO_5027543669" description="Pilus formation protein N-terminal domain-containing protein" evidence="2">
    <location>
        <begin position="28"/>
        <end position="141"/>
    </location>
</feature>
<evidence type="ECO:0000256" key="1">
    <source>
        <dbReference type="SAM" id="MobiDB-lite"/>
    </source>
</evidence>
<dbReference type="Pfam" id="PF13629">
    <property type="entry name" value="T2SS-T3SS_pil_N"/>
    <property type="match status" value="1"/>
</dbReference>
<evidence type="ECO:0000313" key="4">
    <source>
        <dbReference type="EMBL" id="HEN15149.1"/>
    </source>
</evidence>
<feature type="region of interest" description="Disordered" evidence="1">
    <location>
        <begin position="27"/>
        <end position="47"/>
    </location>
</feature>
<feature type="signal peptide" evidence="2">
    <location>
        <begin position="1"/>
        <end position="27"/>
    </location>
</feature>
<dbReference type="EMBL" id="DSOK01000194">
    <property type="protein sequence ID" value="HEN15149.1"/>
    <property type="molecule type" value="Genomic_DNA"/>
</dbReference>
<name>A0A7C2NXE8_9PLAN</name>
<evidence type="ECO:0000259" key="3">
    <source>
        <dbReference type="Pfam" id="PF13629"/>
    </source>
</evidence>